<feature type="region of interest" description="Disordered" evidence="10">
    <location>
        <begin position="624"/>
        <end position="678"/>
    </location>
</feature>
<dbReference type="OrthoDB" id="68483at2759"/>
<feature type="region of interest" description="Disordered" evidence="10">
    <location>
        <begin position="1102"/>
        <end position="1142"/>
    </location>
</feature>
<dbReference type="InterPro" id="IPR008271">
    <property type="entry name" value="Ser/Thr_kinase_AS"/>
</dbReference>
<feature type="compositionally biased region" description="Basic and acidic residues" evidence="10">
    <location>
        <begin position="532"/>
        <end position="541"/>
    </location>
</feature>
<organism evidence="12 14">
    <name type="scientific">Pichia sorbitophila (strain ATCC MYA-4447 / BCRC 22081 / CBS 7064 / NBRC 10061 / NRRL Y-12695)</name>
    <name type="common">Hybrid yeast</name>
    <dbReference type="NCBI Taxonomy" id="559304"/>
    <lineage>
        <taxon>Eukaryota</taxon>
        <taxon>Fungi</taxon>
        <taxon>Dikarya</taxon>
        <taxon>Ascomycota</taxon>
        <taxon>Saccharomycotina</taxon>
        <taxon>Pichiomycetes</taxon>
        <taxon>Debaryomycetaceae</taxon>
        <taxon>Millerozyma</taxon>
    </lineage>
</organism>
<dbReference type="HOGENOM" id="CLU_272804_0_0_1"/>
<feature type="compositionally biased region" description="Basic and acidic residues" evidence="10">
    <location>
        <begin position="47"/>
        <end position="63"/>
    </location>
</feature>
<evidence type="ECO:0000313" key="14">
    <source>
        <dbReference type="Proteomes" id="UP000005222"/>
    </source>
</evidence>
<evidence type="ECO:0000256" key="5">
    <source>
        <dbReference type="ARBA" id="ARBA00022777"/>
    </source>
</evidence>
<feature type="compositionally biased region" description="Basic and acidic residues" evidence="10">
    <location>
        <begin position="92"/>
        <end position="101"/>
    </location>
</feature>
<dbReference type="Proteomes" id="UP000005222">
    <property type="component" value="Chromosome L"/>
</dbReference>
<feature type="domain" description="Protein kinase" evidence="11">
    <location>
        <begin position="154"/>
        <end position="515"/>
    </location>
</feature>
<keyword evidence="6 9" id="KW-0067">ATP-binding</keyword>
<evidence type="ECO:0000313" key="13">
    <source>
        <dbReference type="EMBL" id="CCE84247.1"/>
    </source>
</evidence>
<dbReference type="PROSITE" id="PS00107">
    <property type="entry name" value="PROTEIN_KINASE_ATP"/>
    <property type="match status" value="1"/>
</dbReference>
<keyword evidence="14" id="KW-1185">Reference proteome</keyword>
<dbReference type="Proteomes" id="UP000005222">
    <property type="component" value="Chromosome K"/>
</dbReference>
<dbReference type="Gene3D" id="3.30.200.20">
    <property type="entry name" value="Phosphorylase Kinase, domain 1"/>
    <property type="match status" value="1"/>
</dbReference>
<keyword evidence="2" id="KW-0723">Serine/threonine-protein kinase</keyword>
<dbReference type="Pfam" id="PF00069">
    <property type="entry name" value="Pkinase"/>
    <property type="match status" value="2"/>
</dbReference>
<evidence type="ECO:0000256" key="7">
    <source>
        <dbReference type="ARBA" id="ARBA00047899"/>
    </source>
</evidence>
<feature type="binding site" evidence="9">
    <location>
        <position position="183"/>
    </location>
    <ligand>
        <name>ATP</name>
        <dbReference type="ChEBI" id="CHEBI:30616"/>
    </ligand>
</feature>
<feature type="region of interest" description="Disordered" evidence="10">
    <location>
        <begin position="79"/>
        <end position="115"/>
    </location>
</feature>
<dbReference type="GO" id="GO:0001558">
    <property type="term" value="P:regulation of cell growth"/>
    <property type="evidence" value="ECO:0007669"/>
    <property type="project" value="UniProtKB-ARBA"/>
</dbReference>
<feature type="region of interest" description="Disordered" evidence="10">
    <location>
        <begin position="728"/>
        <end position="778"/>
    </location>
</feature>
<feature type="compositionally biased region" description="Low complexity" evidence="10">
    <location>
        <begin position="903"/>
        <end position="913"/>
    </location>
</feature>
<dbReference type="GO" id="GO:0005524">
    <property type="term" value="F:ATP binding"/>
    <property type="evidence" value="ECO:0007669"/>
    <property type="project" value="UniProtKB-UniRule"/>
</dbReference>
<gene>
    <name evidence="12" type="primary">Piso0_003788</name>
    <name evidence="12" type="ORF">GNLVRS01_PISO0K02584g</name>
    <name evidence="13" type="ORF">GNLVRS01_PISO0L02585g</name>
</gene>
<sequence length="1142" mass="127364">MNSSQARTSLDEENSACKGPLLFKRASTPTTEVSNHESISPTIFSSRDGDAKSDNFSTDDKDLRHNLFGKMTGILSRTLSRSRESSVSSPGPEKEREKEKVFSSARSTSRSELNNGSAFGLNKEINFAGDKVKETRQVVLEYDPMTRRKVLNTYEILREIGRGEHGKVKLAKNLINDELVAIKIVNRKSKNNRPTLRLRNKGEHGINSNEYEKKIRREIAIMKKCRHKHIVRLKEVLDDVQSYKIYLVLEYLGKGEIKWKRSLSQGKVSSSIDEQEIPCCSHYSKRSIDGASYEYNDLLSDEFSPNLTFKQSRKIFRDVILGLEYLHLQGIVHRDIKPANLLVSTDNVVKISDFGVSFASSLDKQDEELIDEVELAKTAGTPAFFAPELCQANFSSSDGSKSVSASSLEILKNDQLKITSLLPRIDYKIDIWALGVTLYCLLFGKVPFNAESEFDLFHVIVNQPLEVPEDRFSFNSVTEVSEEEFSLAKDLLFRMLNKDSSKRIEIDEIKNHPFTLLDFNGSEEVNEFLHFNDPKESKNNSDTDDTVSSRDTPVGIGSRIRKSLIWAMKSGDKIDTRKTGPEDLDNAISPISDESSCGVSRYNSSLNLDGNNVHSVLLSEAAQISSPPCSSPKKASNGHDATTFPSNSSIPPHVKRAVSPGAVSHSIAGSKEVKTPNMLLQDIRDTQSPHSSRRGSSSGFEAVQIETKRNVGGDLYLKNQSIVDTFKDIQQQDDKRRRSSGFSNAIGNVSTKHKTNVAPDEALATRNSITPIQPKHAGSQLRVGPINIGEESETSIISLPLTESFASLDSINDDYLTFKYQEYVNSKKNSNSNTFDELNSTKPSSNDNQNYKSNVDSINAKFKSFNLQNSMSNSPIKGPGMLETDDCIAPNTVVANETRRNTSSSSSSSCSSYSDDDSDGEDNLTLAFSSKLAPPSRPQFLSMNTRAKSHDSHFPNKTVHYGNSKPERVPFVFQDNLFELEDVPAGLMSNVPRTSISADIKSKSYVDCNTEPKQEVKHLVSNEDGVHFDDKYFASANNLKHEKVPSIDVRPPVDVPEKAKKLFAHHRDNYLSNFGNQTNRFNNHYSKDPIYFPFPRALHHAEDKESKNKANSKQEVASRPAYNRSSSVTLGLLLRNPDNESS</sequence>
<evidence type="ECO:0000256" key="3">
    <source>
        <dbReference type="ARBA" id="ARBA00022679"/>
    </source>
</evidence>
<evidence type="ECO:0000256" key="1">
    <source>
        <dbReference type="ARBA" id="ARBA00012513"/>
    </source>
</evidence>
<dbReference type="eggNOG" id="KOG0585">
    <property type="taxonomic scope" value="Eukaryota"/>
</dbReference>
<feature type="compositionally biased region" description="Polar residues" evidence="10">
    <location>
        <begin position="740"/>
        <end position="750"/>
    </location>
</feature>
<dbReference type="PROSITE" id="PS00108">
    <property type="entry name" value="PROTEIN_KINASE_ST"/>
    <property type="match status" value="1"/>
</dbReference>
<evidence type="ECO:0000256" key="6">
    <source>
        <dbReference type="ARBA" id="ARBA00022840"/>
    </source>
</evidence>
<feature type="region of interest" description="Disordered" evidence="10">
    <location>
        <begin position="1"/>
        <end position="63"/>
    </location>
</feature>
<keyword evidence="5" id="KW-0418">Kinase</keyword>
<reference evidence="14" key="2">
    <citation type="journal article" date="2012" name="G3 (Bethesda)">
        <title>Pichia sorbitophila, an interspecies yeast hybrid reveals early steps of genome resolution following polyploidization.</title>
        <authorList>
            <person name="Leh Louis V."/>
            <person name="Despons L."/>
            <person name="Friedrich A."/>
            <person name="Martin T."/>
            <person name="Durrens P."/>
            <person name="Casaregola S."/>
            <person name="Neuveglise C."/>
            <person name="Fairhead C."/>
            <person name="Marck C."/>
            <person name="Cruz J.A."/>
            <person name="Straub M.L."/>
            <person name="Kugler V."/>
            <person name="Sacerdot C."/>
            <person name="Uzunov Z."/>
            <person name="Thierry A."/>
            <person name="Weiss S."/>
            <person name="Bleykasten C."/>
            <person name="De Montigny J."/>
            <person name="Jacques N."/>
            <person name="Jung P."/>
            <person name="Lemaire M."/>
            <person name="Mallet S."/>
            <person name="Morel G."/>
            <person name="Richard G.F."/>
            <person name="Sarkar A."/>
            <person name="Savel G."/>
            <person name="Schacherer J."/>
            <person name="Seret M.L."/>
            <person name="Talla E."/>
            <person name="Samson G."/>
            <person name="Jubin C."/>
            <person name="Poulain J."/>
            <person name="Vacherie B."/>
            <person name="Barbe V."/>
            <person name="Pelletier E."/>
            <person name="Sherman D.J."/>
            <person name="Westhof E."/>
            <person name="Weissenbach J."/>
            <person name="Baret P.V."/>
            <person name="Wincker P."/>
            <person name="Gaillardin C."/>
            <person name="Dujon B."/>
            <person name="Souciet J.L."/>
        </authorList>
    </citation>
    <scope>NUCLEOTIDE SEQUENCE [LARGE SCALE GENOMIC DNA]</scope>
    <source>
        <strain evidence="14">ATCC MYA-4447 / BCRC 22081 / CBS 7064 / NBRC 10061 / NRRL Y-12695</strain>
    </source>
</reference>
<dbReference type="AlphaFoldDB" id="G8Y8B0"/>
<dbReference type="GO" id="GO:0042149">
    <property type="term" value="P:cellular response to glucose starvation"/>
    <property type="evidence" value="ECO:0007669"/>
    <property type="project" value="UniProtKB-ARBA"/>
</dbReference>
<accession>G8Y8B0</accession>
<dbReference type="EMBL" id="FO082048">
    <property type="protein sequence ID" value="CCE84247.1"/>
    <property type="molecule type" value="Genomic_DNA"/>
</dbReference>
<dbReference type="SMART" id="SM00220">
    <property type="entry name" value="S_TKc"/>
    <property type="match status" value="1"/>
</dbReference>
<dbReference type="EC" id="2.7.11.1" evidence="1"/>
<dbReference type="PROSITE" id="PS50011">
    <property type="entry name" value="PROTEIN_KINASE_DOM"/>
    <property type="match status" value="1"/>
</dbReference>
<dbReference type="OMA" id="QFNNHYK"/>
<keyword evidence="3" id="KW-0808">Transferase</keyword>
<dbReference type="InterPro" id="IPR017441">
    <property type="entry name" value="Protein_kinase_ATP_BS"/>
</dbReference>
<dbReference type="GO" id="GO:0030447">
    <property type="term" value="P:filamentous growth"/>
    <property type="evidence" value="ECO:0007669"/>
    <property type="project" value="UniProtKB-ARBA"/>
</dbReference>
<dbReference type="EMBL" id="FO082049">
    <property type="protein sequence ID" value="CCE83216.1"/>
    <property type="molecule type" value="Genomic_DNA"/>
</dbReference>
<dbReference type="Gene3D" id="1.10.510.10">
    <property type="entry name" value="Transferase(Phosphotransferase) domain 1"/>
    <property type="match status" value="1"/>
</dbReference>
<dbReference type="CDD" id="cd14008">
    <property type="entry name" value="STKc_LKB1_CaMKK"/>
    <property type="match status" value="1"/>
</dbReference>
<comment type="catalytic activity">
    <reaction evidence="7">
        <text>L-threonyl-[protein] + ATP = O-phospho-L-threonyl-[protein] + ADP + H(+)</text>
        <dbReference type="Rhea" id="RHEA:46608"/>
        <dbReference type="Rhea" id="RHEA-COMP:11060"/>
        <dbReference type="Rhea" id="RHEA-COMP:11605"/>
        <dbReference type="ChEBI" id="CHEBI:15378"/>
        <dbReference type="ChEBI" id="CHEBI:30013"/>
        <dbReference type="ChEBI" id="CHEBI:30616"/>
        <dbReference type="ChEBI" id="CHEBI:61977"/>
        <dbReference type="ChEBI" id="CHEBI:456216"/>
        <dbReference type="EC" id="2.7.11.1"/>
    </reaction>
</comment>
<dbReference type="GO" id="GO:0004674">
    <property type="term" value="F:protein serine/threonine kinase activity"/>
    <property type="evidence" value="ECO:0007669"/>
    <property type="project" value="UniProtKB-KW"/>
</dbReference>
<reference evidence="12" key="1">
    <citation type="submission" date="2011-10" db="EMBL/GenBank/DDBJ databases">
        <authorList>
            <person name="Genoscope - CEA"/>
        </authorList>
    </citation>
    <scope>NUCLEOTIDE SEQUENCE</scope>
</reference>
<dbReference type="InterPro" id="IPR011009">
    <property type="entry name" value="Kinase-like_dom_sf"/>
</dbReference>
<feature type="compositionally biased region" description="Polar residues" evidence="10">
    <location>
        <begin position="27"/>
        <end position="45"/>
    </location>
</feature>
<evidence type="ECO:0000256" key="8">
    <source>
        <dbReference type="ARBA" id="ARBA00048679"/>
    </source>
</evidence>
<comment type="catalytic activity">
    <reaction evidence="8">
        <text>L-seryl-[protein] + ATP = O-phospho-L-seryl-[protein] + ADP + H(+)</text>
        <dbReference type="Rhea" id="RHEA:17989"/>
        <dbReference type="Rhea" id="RHEA-COMP:9863"/>
        <dbReference type="Rhea" id="RHEA-COMP:11604"/>
        <dbReference type="ChEBI" id="CHEBI:15378"/>
        <dbReference type="ChEBI" id="CHEBI:29999"/>
        <dbReference type="ChEBI" id="CHEBI:30616"/>
        <dbReference type="ChEBI" id="CHEBI:83421"/>
        <dbReference type="ChEBI" id="CHEBI:456216"/>
        <dbReference type="EC" id="2.7.11.1"/>
    </reaction>
</comment>
<dbReference type="STRING" id="559304.G8Y8B0"/>
<dbReference type="SUPFAM" id="SSF56112">
    <property type="entry name" value="Protein kinase-like (PK-like)"/>
    <property type="match status" value="1"/>
</dbReference>
<name>G8Y8B0_PICSO</name>
<proteinExistence type="predicted"/>
<dbReference type="FunFam" id="3.30.200.20:FF:000206">
    <property type="entry name" value="Serine/threonine-protein kinase Ssp1"/>
    <property type="match status" value="1"/>
</dbReference>
<feature type="region of interest" description="Disordered" evidence="10">
    <location>
        <begin position="532"/>
        <end position="553"/>
    </location>
</feature>
<evidence type="ECO:0000313" key="12">
    <source>
        <dbReference type="EMBL" id="CCE83216.1"/>
    </source>
</evidence>
<feature type="region of interest" description="Disordered" evidence="10">
    <location>
        <begin position="898"/>
        <end position="922"/>
    </location>
</feature>
<evidence type="ECO:0000256" key="4">
    <source>
        <dbReference type="ARBA" id="ARBA00022741"/>
    </source>
</evidence>
<dbReference type="GO" id="GO:0007165">
    <property type="term" value="P:signal transduction"/>
    <property type="evidence" value="ECO:0007669"/>
    <property type="project" value="TreeGrafter"/>
</dbReference>
<evidence type="ECO:0000256" key="10">
    <source>
        <dbReference type="SAM" id="MobiDB-lite"/>
    </source>
</evidence>
<dbReference type="InParanoid" id="G8Y8B0"/>
<dbReference type="PANTHER" id="PTHR43895:SF152">
    <property type="entry name" value="SERINE_THREONINE-PROTEIN KINASE TOS3"/>
    <property type="match status" value="1"/>
</dbReference>
<dbReference type="PANTHER" id="PTHR43895">
    <property type="entry name" value="CALCIUM/CALMODULIN-DEPENDENT PROTEIN KINASE KINASE-RELATED"/>
    <property type="match status" value="1"/>
</dbReference>
<feature type="compositionally biased region" description="Polar residues" evidence="10">
    <location>
        <begin position="639"/>
        <end position="650"/>
    </location>
</feature>
<feature type="compositionally biased region" description="Polar residues" evidence="10">
    <location>
        <begin position="104"/>
        <end position="115"/>
    </location>
</feature>
<protein>
    <recommendedName>
        <fullName evidence="1">non-specific serine/threonine protein kinase</fullName>
        <ecNumber evidence="1">2.7.11.1</ecNumber>
    </recommendedName>
</protein>
<dbReference type="InterPro" id="IPR000719">
    <property type="entry name" value="Prot_kinase_dom"/>
</dbReference>
<evidence type="ECO:0000256" key="2">
    <source>
        <dbReference type="ARBA" id="ARBA00022527"/>
    </source>
</evidence>
<evidence type="ECO:0000256" key="9">
    <source>
        <dbReference type="PROSITE-ProRule" id="PRU10141"/>
    </source>
</evidence>
<feature type="region of interest" description="Disordered" evidence="10">
    <location>
        <begin position="829"/>
        <end position="853"/>
    </location>
</feature>
<keyword evidence="4 9" id="KW-0547">Nucleotide-binding</keyword>
<evidence type="ECO:0000259" key="11">
    <source>
        <dbReference type="PROSITE" id="PS50011"/>
    </source>
</evidence>